<dbReference type="PANTHER" id="PTHR43179:SF12">
    <property type="entry name" value="GALACTOFURANOSYLTRANSFERASE GLFT2"/>
    <property type="match status" value="1"/>
</dbReference>
<sequence>MTERDARTRDAEYAVVVPTLGRPSLRVCLHALAEASGPGPARVVLVDDRPGPARLPLTADVPPSLRSRTIVVPGGARGPAAARNLGWRAAGDVPWIVFLDDDVVPGPTWGDDLTLDLAAATERTAGIAARIEVPVPTDRRPTDWERNTAGLAAARWITADMAYRRAALAAVGGFDERFRRAFREDADLALRILDAGWTLTGGRRTTTHPVRSAGRWTSVRLQAGNADDVLMTRLHGRHWWRRAQAHRGRLPAHLAVTGAGVTALGCALLDRHRPAGVCAAAWLAGTTEFALARILPGPRTRDEVLTMVVTSVLIPPAATWHWLRGRLAHRTARPLTPLGTGEPAPAARPAVRERLRS</sequence>
<comment type="similarity">
    <text evidence="2">Belongs to the glycosyltransferase 2 family.</text>
</comment>
<feature type="region of interest" description="Disordered" evidence="5">
    <location>
        <begin position="333"/>
        <end position="357"/>
    </location>
</feature>
<dbReference type="EMBL" id="DF968232">
    <property type="protein sequence ID" value="GAP47358.1"/>
    <property type="molecule type" value="Genomic_DNA"/>
</dbReference>
<evidence type="ECO:0000256" key="3">
    <source>
        <dbReference type="ARBA" id="ARBA00022676"/>
    </source>
</evidence>
<keyword evidence="8" id="KW-1185">Reference proteome</keyword>
<dbReference type="Proteomes" id="UP000053859">
    <property type="component" value="Unassembled WGS sequence"/>
</dbReference>
<dbReference type="Gene3D" id="3.90.550.10">
    <property type="entry name" value="Spore Coat Polysaccharide Biosynthesis Protein SpsA, Chain A"/>
    <property type="match status" value="1"/>
</dbReference>
<keyword evidence="3" id="KW-0328">Glycosyltransferase</keyword>
<comment type="pathway">
    <text evidence="1">Cell wall biogenesis; cell wall polysaccharide biosynthesis.</text>
</comment>
<feature type="domain" description="Glycosyltransferase 2-like" evidence="6">
    <location>
        <begin position="15"/>
        <end position="109"/>
    </location>
</feature>
<evidence type="ECO:0000256" key="1">
    <source>
        <dbReference type="ARBA" id="ARBA00004776"/>
    </source>
</evidence>
<accession>A0A0K8PHZ4</accession>
<evidence type="ECO:0000256" key="5">
    <source>
        <dbReference type="SAM" id="MobiDB-lite"/>
    </source>
</evidence>
<dbReference type="Pfam" id="PF00535">
    <property type="entry name" value="Glycos_transf_2"/>
    <property type="match status" value="1"/>
</dbReference>
<proteinExistence type="inferred from homology"/>
<dbReference type="RefSeq" id="WP_059416640.1">
    <property type="nucleotide sequence ID" value="NZ_DF968232.1"/>
</dbReference>
<reference evidence="7" key="1">
    <citation type="journal article" date="2015" name="Genome Announc.">
        <title>Draft Genome Sequence of Thiostrepton-Producing Streptomyces azureus ATCC 14921.</title>
        <authorList>
            <person name="Sakihara K."/>
            <person name="Maeda J."/>
            <person name="Tashiro K."/>
            <person name="Fujino Y."/>
            <person name="Kuhara S."/>
            <person name="Ohshima T."/>
            <person name="Ogata S."/>
            <person name="Doi K."/>
        </authorList>
    </citation>
    <scope>NUCLEOTIDE SEQUENCE [LARGE SCALE GENOMIC DNA]</scope>
    <source>
        <strain evidence="7">ATCC14921</strain>
    </source>
</reference>
<dbReference type="PANTHER" id="PTHR43179">
    <property type="entry name" value="RHAMNOSYLTRANSFERASE WBBL"/>
    <property type="match status" value="1"/>
</dbReference>
<gene>
    <name evidence="7" type="ORF">SAZU_2095</name>
</gene>
<dbReference type="AlphaFoldDB" id="A0A0K8PHZ4"/>
<dbReference type="InterPro" id="IPR001173">
    <property type="entry name" value="Glyco_trans_2-like"/>
</dbReference>
<dbReference type="InterPro" id="IPR029044">
    <property type="entry name" value="Nucleotide-diphossugar_trans"/>
</dbReference>
<protein>
    <submittedName>
        <fullName evidence="7">Transferase</fullName>
    </submittedName>
</protein>
<organism evidence="7 8">
    <name type="scientific">Streptomyces azureus</name>
    <dbReference type="NCBI Taxonomy" id="146537"/>
    <lineage>
        <taxon>Bacteria</taxon>
        <taxon>Bacillati</taxon>
        <taxon>Actinomycetota</taxon>
        <taxon>Actinomycetes</taxon>
        <taxon>Kitasatosporales</taxon>
        <taxon>Streptomycetaceae</taxon>
        <taxon>Streptomyces</taxon>
    </lineage>
</organism>
<keyword evidence="4 7" id="KW-0808">Transferase</keyword>
<evidence type="ECO:0000313" key="7">
    <source>
        <dbReference type="EMBL" id="GAP47358.1"/>
    </source>
</evidence>
<dbReference type="OrthoDB" id="9781367at2"/>
<dbReference type="GO" id="GO:0016757">
    <property type="term" value="F:glycosyltransferase activity"/>
    <property type="evidence" value="ECO:0007669"/>
    <property type="project" value="UniProtKB-KW"/>
</dbReference>
<evidence type="ECO:0000313" key="8">
    <source>
        <dbReference type="Proteomes" id="UP000053859"/>
    </source>
</evidence>
<dbReference type="PATRIC" id="fig|146537.3.peg.2206"/>
<dbReference type="SUPFAM" id="SSF53448">
    <property type="entry name" value="Nucleotide-diphospho-sugar transferases"/>
    <property type="match status" value="1"/>
</dbReference>
<name>A0A0K8PHZ4_STRAJ</name>
<evidence type="ECO:0000256" key="4">
    <source>
        <dbReference type="ARBA" id="ARBA00022679"/>
    </source>
</evidence>
<evidence type="ECO:0000256" key="2">
    <source>
        <dbReference type="ARBA" id="ARBA00006739"/>
    </source>
</evidence>
<evidence type="ECO:0000259" key="6">
    <source>
        <dbReference type="Pfam" id="PF00535"/>
    </source>
</evidence>